<feature type="region of interest" description="Disordered" evidence="1">
    <location>
        <begin position="1"/>
        <end position="34"/>
    </location>
</feature>
<dbReference type="EMBL" id="OOIL02005599">
    <property type="protein sequence ID" value="VFQ95548.1"/>
    <property type="molecule type" value="Genomic_DNA"/>
</dbReference>
<reference evidence="2 3" key="1">
    <citation type="submission" date="2018-04" db="EMBL/GenBank/DDBJ databases">
        <authorList>
            <person name="Vogel A."/>
        </authorList>
    </citation>
    <scope>NUCLEOTIDE SEQUENCE [LARGE SCALE GENOMIC DNA]</scope>
</reference>
<proteinExistence type="predicted"/>
<organism evidence="2 3">
    <name type="scientific">Cuscuta campestris</name>
    <dbReference type="NCBI Taxonomy" id="132261"/>
    <lineage>
        <taxon>Eukaryota</taxon>
        <taxon>Viridiplantae</taxon>
        <taxon>Streptophyta</taxon>
        <taxon>Embryophyta</taxon>
        <taxon>Tracheophyta</taxon>
        <taxon>Spermatophyta</taxon>
        <taxon>Magnoliopsida</taxon>
        <taxon>eudicotyledons</taxon>
        <taxon>Gunneridae</taxon>
        <taxon>Pentapetalae</taxon>
        <taxon>asterids</taxon>
        <taxon>lamiids</taxon>
        <taxon>Solanales</taxon>
        <taxon>Convolvulaceae</taxon>
        <taxon>Cuscuteae</taxon>
        <taxon>Cuscuta</taxon>
        <taxon>Cuscuta subgen. Grammica</taxon>
        <taxon>Cuscuta sect. Cleistogrammica</taxon>
    </lineage>
</organism>
<protein>
    <submittedName>
        <fullName evidence="2">Uncharacterized protein</fullName>
    </submittedName>
</protein>
<evidence type="ECO:0000313" key="2">
    <source>
        <dbReference type="EMBL" id="VFQ95548.1"/>
    </source>
</evidence>
<keyword evidence="3" id="KW-1185">Reference proteome</keyword>
<sequence length="78" mass="8889">MVRRGRPCRTPNHDRKTQATNQSEQECSKKKQDLENLEDCEGEAKEMENGIITTIHEQATAINEGKLYEEAIGDLDLE</sequence>
<accession>A0A484N5M4</accession>
<dbReference type="AlphaFoldDB" id="A0A484N5M4"/>
<evidence type="ECO:0000313" key="3">
    <source>
        <dbReference type="Proteomes" id="UP000595140"/>
    </source>
</evidence>
<dbReference type="Proteomes" id="UP000595140">
    <property type="component" value="Unassembled WGS sequence"/>
</dbReference>
<evidence type="ECO:0000256" key="1">
    <source>
        <dbReference type="SAM" id="MobiDB-lite"/>
    </source>
</evidence>
<gene>
    <name evidence="2" type="ORF">CCAM_LOCUS37324</name>
</gene>
<name>A0A484N5M4_9ASTE</name>